<keyword evidence="1" id="KW-1133">Transmembrane helix</keyword>
<keyword evidence="1" id="KW-0472">Membrane</keyword>
<evidence type="ECO:0000313" key="3">
    <source>
        <dbReference type="Proteomes" id="UP000811255"/>
    </source>
</evidence>
<feature type="transmembrane region" description="Helical" evidence="1">
    <location>
        <begin position="189"/>
        <end position="208"/>
    </location>
</feature>
<protein>
    <submittedName>
        <fullName evidence="2">DUF1275 domain-containing protein</fullName>
    </submittedName>
</protein>
<proteinExistence type="predicted"/>
<evidence type="ECO:0000256" key="1">
    <source>
        <dbReference type="SAM" id="Phobius"/>
    </source>
</evidence>
<feature type="transmembrane region" description="Helical" evidence="1">
    <location>
        <begin position="163"/>
        <end position="183"/>
    </location>
</feature>
<feature type="transmembrane region" description="Helical" evidence="1">
    <location>
        <begin position="53"/>
        <end position="76"/>
    </location>
</feature>
<feature type="transmembrane region" description="Helical" evidence="1">
    <location>
        <begin position="132"/>
        <end position="151"/>
    </location>
</feature>
<keyword evidence="3" id="KW-1185">Reference proteome</keyword>
<dbReference type="PANTHER" id="PTHR37314">
    <property type="entry name" value="SLR0142 PROTEIN"/>
    <property type="match status" value="1"/>
</dbReference>
<accession>A0ABS5W7P2</accession>
<reference evidence="2 3" key="1">
    <citation type="submission" date="2021-05" db="EMBL/GenBank/DDBJ databases">
        <title>Croceibacterium sp. LX-88 genome sequence.</title>
        <authorList>
            <person name="Luo X."/>
        </authorList>
    </citation>
    <scope>NUCLEOTIDE SEQUENCE [LARGE SCALE GENOMIC DNA]</scope>
    <source>
        <strain evidence="2 3">LX-88</strain>
    </source>
</reference>
<dbReference type="InterPro" id="IPR010699">
    <property type="entry name" value="DUF1275"/>
</dbReference>
<name>A0ABS5W7P2_9SPHN</name>
<dbReference type="Pfam" id="PF06912">
    <property type="entry name" value="DUF1275"/>
    <property type="match status" value="1"/>
</dbReference>
<feature type="transmembrane region" description="Helical" evidence="1">
    <location>
        <begin position="88"/>
        <end position="112"/>
    </location>
</feature>
<keyword evidence="1" id="KW-0812">Transmembrane</keyword>
<dbReference type="RefSeq" id="WP_214536922.1">
    <property type="nucleotide sequence ID" value="NZ_JAHFVK010000002.1"/>
</dbReference>
<gene>
    <name evidence="2" type="ORF">KK137_12960</name>
</gene>
<sequence length="213" mass="21763">MHRYDSSRRLLAYGIAGLAGFVDATGFLAADGYFVSFMSGNTTRLGVDIGTRASAAIVPALLIFGFVCGVTLGALVSETVSRSRKSAVLGLSGALIVTAAMGHALGSKLLFLGGSVMAMGAINNMFRKDGEVAVGVTYMTGALVRLGQGLAARVQRRPFDGAAASFALWGSLAVGAIGGTWATGAIPAWAPWIPVMASLALLGAALRLELRPA</sequence>
<organism evidence="2 3">
    <name type="scientific">Croceibacterium selenioxidans</name>
    <dbReference type="NCBI Taxonomy" id="2838833"/>
    <lineage>
        <taxon>Bacteria</taxon>
        <taxon>Pseudomonadati</taxon>
        <taxon>Pseudomonadota</taxon>
        <taxon>Alphaproteobacteria</taxon>
        <taxon>Sphingomonadales</taxon>
        <taxon>Erythrobacteraceae</taxon>
        <taxon>Croceibacterium</taxon>
    </lineage>
</organism>
<evidence type="ECO:0000313" key="2">
    <source>
        <dbReference type="EMBL" id="MBT2135240.1"/>
    </source>
</evidence>
<comment type="caution">
    <text evidence="2">The sequence shown here is derived from an EMBL/GenBank/DDBJ whole genome shotgun (WGS) entry which is preliminary data.</text>
</comment>
<dbReference type="Proteomes" id="UP000811255">
    <property type="component" value="Unassembled WGS sequence"/>
</dbReference>
<dbReference type="EMBL" id="JAHFVK010000002">
    <property type="protein sequence ID" value="MBT2135240.1"/>
    <property type="molecule type" value="Genomic_DNA"/>
</dbReference>
<dbReference type="PANTHER" id="PTHR37314:SF4">
    <property type="entry name" value="UPF0700 TRANSMEMBRANE PROTEIN YOAK"/>
    <property type="match status" value="1"/>
</dbReference>